<organism evidence="1 2">
    <name type="scientific">Tieghemostelium lacteum</name>
    <name type="common">Slime mold</name>
    <name type="synonym">Dictyostelium lacteum</name>
    <dbReference type="NCBI Taxonomy" id="361077"/>
    <lineage>
        <taxon>Eukaryota</taxon>
        <taxon>Amoebozoa</taxon>
        <taxon>Evosea</taxon>
        <taxon>Eumycetozoa</taxon>
        <taxon>Dictyostelia</taxon>
        <taxon>Dictyosteliales</taxon>
        <taxon>Raperosteliaceae</taxon>
        <taxon>Tieghemostelium</taxon>
    </lineage>
</organism>
<name>A0A152A153_TIELA</name>
<accession>A0A152A153</accession>
<dbReference type="AlphaFoldDB" id="A0A152A153"/>
<sequence length="1256" mass="145959">MLYRHWQHQRQVETLFSIGLMEVLKLSLRDKSEGIKNLGYTLLLENGTFHKLCFTVLVNDGFIEDIIDICLTNQLTLKKIDSFSEHPQISMLIGLLNSVGACSGNGNITKAVNDKILKLVEHWKCGHSVFLINEIIHYYQDYKNFPKKYYNLYRDLINVSMRLDTFYHFNQDYISALRISRFDILSLDSWKELVQSRDSFEKFHKLSLVLLTLDSLEYTKPYIKEISDIFSSSISFILAMGEMTGNSRLPLMVMNTIKKYLVDLCNCTPDFIITLFDYILKSYKISISSFDTMTISLLNDLRLLYKSNDMIKGREDQVLDIFTKSMDIVVKLDIQPKFDEKKVELIISLVNVTSDLLLYCTRLTSEHCQKYLNLTMKMVTSIDVSYKCIYLTFEVISNLISTLDNPQDVKPKLLEFIGKVYLIPMHCTWHGHVNSLIKPLLSLYNLYQRSPDVGILLYLAFEITYSILIKESNSKEVNSIEQMLLSDTVDLILYLLEEYKIELHEMENVNKLISNSISYIFNEVMVSNSKETKKFLLVLLEWFDSQKSFEIANGYNNVLVKSGSQVEYYKLKRSFNDSYKIDYQYTLVGILTKATVSSGEYQQSQSFHLNYLHSFYHALAYFEKLSKTNPELFDLFFQKLPILLESISTDNFQEILQELTAICKVFPKAMVELVNRYFDITNLSLFRNDTLTKLILQLDKNLGFQYLETIKRTLIEVVRVQPPHLSFGCILIEFLIKEFGKSSVDDDTLHKLLDILQIESVPNQSSTLVTLYKLVPDQCKNSLKFNSVYNNLSIRQKYKFNQLNPEYMEFLELKTSNIDNTPPLSNLLYCYILELAYMGITIDNSSKLRNWIIYCGMVNWTFFKVVQSILNKYPPKTYSLVNLQSPYSLITKLKTLNSSQHLQLSLLDRYNQVSKDVTTLHLEYTSKFISSQIQLMNLCTLYISTYNICFTIPFWKNILENSPNLTTIYAQLSDNTVPYYTANQLSTENFSPQSLLYTFLDETLINQPVTYLYWEFKYNDHKLISKLCSSITSKFKGLKFDFKLICGEHGLSRKPPPPDAPFEGFFNSSLISKVLIRDLSMKAPLLETLSNVTEFVISEMNRPLPYTTQPLENLINQNIYTLKVMEITLFYSEALKILLECIPQCKSLISLTLRLDPPFLQKYFLTREQFQQAQENAQPLSTNQSDKINSLKLYKPISEILSILNQSPSLLTIHLFSSLPSKNILFNWNEIENLLQHSIFQPLDRNFNLSTLVRKL</sequence>
<evidence type="ECO:0000313" key="1">
    <source>
        <dbReference type="EMBL" id="KYQ99992.1"/>
    </source>
</evidence>
<dbReference type="EMBL" id="LODT01000018">
    <property type="protein sequence ID" value="KYQ99992.1"/>
    <property type="molecule type" value="Genomic_DNA"/>
</dbReference>
<keyword evidence="2" id="KW-1185">Reference proteome</keyword>
<comment type="caution">
    <text evidence="1">The sequence shown here is derived from an EMBL/GenBank/DDBJ whole genome shotgun (WGS) entry which is preliminary data.</text>
</comment>
<gene>
    <name evidence="1" type="ORF">DLAC_03485</name>
</gene>
<reference evidence="1 2" key="1">
    <citation type="submission" date="2015-12" db="EMBL/GenBank/DDBJ databases">
        <title>Dictyostelia acquired genes for synthesis and detection of signals that induce cell-type specialization by lateral gene transfer from prokaryotes.</title>
        <authorList>
            <person name="Gloeckner G."/>
            <person name="Schaap P."/>
        </authorList>
    </citation>
    <scope>NUCLEOTIDE SEQUENCE [LARGE SCALE GENOMIC DNA]</scope>
    <source>
        <strain evidence="1 2">TK</strain>
    </source>
</reference>
<dbReference type="Proteomes" id="UP000076078">
    <property type="component" value="Unassembled WGS sequence"/>
</dbReference>
<evidence type="ECO:0000313" key="2">
    <source>
        <dbReference type="Proteomes" id="UP000076078"/>
    </source>
</evidence>
<protein>
    <submittedName>
        <fullName evidence="1">Uncharacterized protein</fullName>
    </submittedName>
</protein>
<proteinExistence type="predicted"/>
<dbReference type="InParanoid" id="A0A152A153"/>